<dbReference type="Proteomes" id="UP001055879">
    <property type="component" value="Linkage Group LG03"/>
</dbReference>
<gene>
    <name evidence="1" type="ORF">L6452_09530</name>
</gene>
<evidence type="ECO:0000313" key="1">
    <source>
        <dbReference type="EMBL" id="KAI3747085.1"/>
    </source>
</evidence>
<reference evidence="1 2" key="2">
    <citation type="journal article" date="2022" name="Mol. Ecol. Resour.">
        <title>The genomes of chicory, endive, great burdock and yacon provide insights into Asteraceae paleo-polyploidization history and plant inulin production.</title>
        <authorList>
            <person name="Fan W."/>
            <person name="Wang S."/>
            <person name="Wang H."/>
            <person name="Wang A."/>
            <person name="Jiang F."/>
            <person name="Liu H."/>
            <person name="Zhao H."/>
            <person name="Xu D."/>
            <person name="Zhang Y."/>
        </authorList>
    </citation>
    <scope>NUCLEOTIDE SEQUENCE [LARGE SCALE GENOMIC DNA]</scope>
    <source>
        <strain evidence="2">cv. Niubang</strain>
    </source>
</reference>
<evidence type="ECO:0000313" key="2">
    <source>
        <dbReference type="Proteomes" id="UP001055879"/>
    </source>
</evidence>
<dbReference type="EMBL" id="CM042049">
    <property type="protein sequence ID" value="KAI3747085.1"/>
    <property type="molecule type" value="Genomic_DNA"/>
</dbReference>
<keyword evidence="2" id="KW-1185">Reference proteome</keyword>
<proteinExistence type="predicted"/>
<sequence length="525" mass="57873">MLGNSRRRRKPVGLMSPMEGGLAGVGERDEAMASHLDDHEFTLLIYLTNFISLDKLSFIFTCPPPAYLTMEIAFKASPFKLVKAPIVDFVNRIKKLGKDDPRRIVHSFKVALAITLVSMVYYLRPLYKGMGEAGIWAILTVVVVFEYTAGATLCKSMNRGLATLLAGGLGLGAEYLASLFGPKAEPIVLGCLVFLLVAAATFSRFIPHIKRRYDYGVLIFILTFSLVAVSGYRVDKIVELAHQRLSTIILGGATCIIISICVCPVWAGEDLHNLIVSNLEKLATFLQGFGGEIFDLSLDGDSADISNEHEKVSLAAYKSVLNSKATEESLANFAWWEPGHGKFGFSHPWKQYLKIGVLTRQCAYHIEALNGYLDPKFQGSSEFRKIVQEPCMKMSSEAGKALKELAMSIKSFSYPCNSTKHIQSCKTAVNEVNTTLQASMVGEWEVLEIIPIITIISILIDIVKCVETIILAMEELSKQAHFKNSLDENEKPQLLHGDEQQDKGFVTIIIQKVASAAPAIENPRG</sequence>
<reference evidence="2" key="1">
    <citation type="journal article" date="2022" name="Mol. Ecol. Resour.">
        <title>The genomes of chicory, endive, great burdock and yacon provide insights into Asteraceae palaeo-polyploidization history and plant inulin production.</title>
        <authorList>
            <person name="Fan W."/>
            <person name="Wang S."/>
            <person name="Wang H."/>
            <person name="Wang A."/>
            <person name="Jiang F."/>
            <person name="Liu H."/>
            <person name="Zhao H."/>
            <person name="Xu D."/>
            <person name="Zhang Y."/>
        </authorList>
    </citation>
    <scope>NUCLEOTIDE SEQUENCE [LARGE SCALE GENOMIC DNA]</scope>
    <source>
        <strain evidence="2">cv. Niubang</strain>
    </source>
</reference>
<comment type="caution">
    <text evidence="1">The sequence shown here is derived from an EMBL/GenBank/DDBJ whole genome shotgun (WGS) entry which is preliminary data.</text>
</comment>
<name>A0ACB9DKY0_ARCLA</name>
<organism evidence="1 2">
    <name type="scientific">Arctium lappa</name>
    <name type="common">Greater burdock</name>
    <name type="synonym">Lappa major</name>
    <dbReference type="NCBI Taxonomy" id="4217"/>
    <lineage>
        <taxon>Eukaryota</taxon>
        <taxon>Viridiplantae</taxon>
        <taxon>Streptophyta</taxon>
        <taxon>Embryophyta</taxon>
        <taxon>Tracheophyta</taxon>
        <taxon>Spermatophyta</taxon>
        <taxon>Magnoliopsida</taxon>
        <taxon>eudicotyledons</taxon>
        <taxon>Gunneridae</taxon>
        <taxon>Pentapetalae</taxon>
        <taxon>asterids</taxon>
        <taxon>campanulids</taxon>
        <taxon>Asterales</taxon>
        <taxon>Asteraceae</taxon>
        <taxon>Carduoideae</taxon>
        <taxon>Cardueae</taxon>
        <taxon>Arctiinae</taxon>
        <taxon>Arctium</taxon>
    </lineage>
</organism>
<protein>
    <submittedName>
        <fullName evidence="1">Uncharacterized protein</fullName>
    </submittedName>
</protein>
<accession>A0ACB9DKY0</accession>